<keyword evidence="1" id="KW-0238">DNA-binding</keyword>
<dbReference type="EMBL" id="VDCQ01000038">
    <property type="protein sequence ID" value="TNJ63759.1"/>
    <property type="molecule type" value="Genomic_DNA"/>
</dbReference>
<gene>
    <name evidence="1" type="ORF">FE784_23860</name>
</gene>
<comment type="caution">
    <text evidence="1">The sequence shown here is derived from an EMBL/GenBank/DDBJ whole genome shotgun (WGS) entry which is preliminary data.</text>
</comment>
<dbReference type="GO" id="GO:0003677">
    <property type="term" value="F:DNA binding"/>
    <property type="evidence" value="ECO:0007669"/>
    <property type="project" value="UniProtKB-KW"/>
</dbReference>
<sequence length="117" mass="13108">MNKKELAAHCLTQTGAREDYPFGPDPLVMKVASKMFALISDEGGFDNIALKCEPETAYLLRQQYAAVKPGYHLNKQHWNTVVMDGTVPDEEIRAMIDHSYALVARKLTRAEKQSLGL</sequence>
<dbReference type="OrthoDB" id="9789813at2"/>
<keyword evidence="2" id="KW-1185">Reference proteome</keyword>
<accession>A0A5C4T6C4</accession>
<dbReference type="InterPro" id="IPR038056">
    <property type="entry name" value="YjbR-like_sf"/>
</dbReference>
<organism evidence="1 2">
    <name type="scientific">Paenibacillus hemerocallicola</name>
    <dbReference type="NCBI Taxonomy" id="1172614"/>
    <lineage>
        <taxon>Bacteria</taxon>
        <taxon>Bacillati</taxon>
        <taxon>Bacillota</taxon>
        <taxon>Bacilli</taxon>
        <taxon>Bacillales</taxon>
        <taxon>Paenibacillaceae</taxon>
        <taxon>Paenibacillus</taxon>
    </lineage>
</organism>
<protein>
    <submittedName>
        <fullName evidence="1">MmcQ/YjbR family DNA-binding protein</fullName>
    </submittedName>
</protein>
<dbReference type="InterPro" id="IPR058532">
    <property type="entry name" value="YjbR/MT2646/Rv2570-like"/>
</dbReference>
<dbReference type="PANTHER" id="PTHR35145">
    <property type="entry name" value="CYTOPLASMIC PROTEIN-RELATED"/>
    <property type="match status" value="1"/>
</dbReference>
<evidence type="ECO:0000313" key="2">
    <source>
        <dbReference type="Proteomes" id="UP000307943"/>
    </source>
</evidence>
<reference evidence="1 2" key="1">
    <citation type="submission" date="2019-05" db="EMBL/GenBank/DDBJ databases">
        <title>We sequenced the genome of Paenibacillus hemerocallicola KCTC 33185 for further insight into its adaptation and study the phylogeny of Paenibacillus.</title>
        <authorList>
            <person name="Narsing Rao M.P."/>
        </authorList>
    </citation>
    <scope>NUCLEOTIDE SEQUENCE [LARGE SCALE GENOMIC DNA]</scope>
    <source>
        <strain evidence="1 2">KCTC 33185</strain>
    </source>
</reference>
<dbReference type="Pfam" id="PF04237">
    <property type="entry name" value="YjbR"/>
    <property type="match status" value="1"/>
</dbReference>
<dbReference type="AlphaFoldDB" id="A0A5C4T6C4"/>
<dbReference type="RefSeq" id="WP_139604771.1">
    <property type="nucleotide sequence ID" value="NZ_VDCQ01000038.1"/>
</dbReference>
<proteinExistence type="predicted"/>
<dbReference type="Gene3D" id="3.90.1150.30">
    <property type="match status" value="1"/>
</dbReference>
<dbReference type="PANTHER" id="PTHR35145:SF1">
    <property type="entry name" value="CYTOPLASMIC PROTEIN"/>
    <property type="match status" value="1"/>
</dbReference>
<dbReference type="SUPFAM" id="SSF142906">
    <property type="entry name" value="YjbR-like"/>
    <property type="match status" value="1"/>
</dbReference>
<dbReference type="InterPro" id="IPR007351">
    <property type="entry name" value="YjbR"/>
</dbReference>
<evidence type="ECO:0000313" key="1">
    <source>
        <dbReference type="EMBL" id="TNJ63759.1"/>
    </source>
</evidence>
<dbReference type="Proteomes" id="UP000307943">
    <property type="component" value="Unassembled WGS sequence"/>
</dbReference>
<name>A0A5C4T6C4_9BACL</name>